<keyword evidence="7" id="KW-0464">Manganese</keyword>
<evidence type="ECO:0000256" key="1">
    <source>
        <dbReference type="ARBA" id="ARBA00004688"/>
    </source>
</evidence>
<keyword evidence="8" id="KW-0809">Transit peptide</keyword>
<proteinExistence type="inferred from homology"/>
<dbReference type="GO" id="GO:0009507">
    <property type="term" value="C:chloroplast"/>
    <property type="evidence" value="ECO:0007669"/>
    <property type="project" value="UniProtKB-SubCell"/>
</dbReference>
<keyword evidence="8" id="KW-0934">Plastid</keyword>
<keyword evidence="3 8" id="KW-0028">Amino-acid biosynthesis</keyword>
<comment type="catalytic activity">
    <reaction evidence="6 8">
        <text>D-erythrose 4-phosphate + phosphoenolpyruvate + H2O = 7-phospho-2-dehydro-3-deoxy-D-arabino-heptonate + phosphate</text>
        <dbReference type="Rhea" id="RHEA:14717"/>
        <dbReference type="ChEBI" id="CHEBI:15377"/>
        <dbReference type="ChEBI" id="CHEBI:16897"/>
        <dbReference type="ChEBI" id="CHEBI:43474"/>
        <dbReference type="ChEBI" id="CHEBI:58394"/>
        <dbReference type="ChEBI" id="CHEBI:58702"/>
        <dbReference type="EC" id="2.5.1.54"/>
    </reaction>
</comment>
<dbReference type="Gene3D" id="3.20.20.70">
    <property type="entry name" value="Aldolase class I"/>
    <property type="match status" value="1"/>
</dbReference>
<dbReference type="UniPathway" id="UPA00053">
    <property type="reaction ID" value="UER00084"/>
</dbReference>
<dbReference type="EMBL" id="GBRH01221035">
    <property type="protein sequence ID" value="JAD76860.1"/>
    <property type="molecule type" value="Transcribed_RNA"/>
</dbReference>
<dbReference type="GO" id="GO:0009073">
    <property type="term" value="P:aromatic amino acid family biosynthetic process"/>
    <property type="evidence" value="ECO:0007669"/>
    <property type="project" value="UniProtKB-KW"/>
</dbReference>
<dbReference type="PANTHER" id="PTHR21337:SF0">
    <property type="entry name" value="PHOSPHO-2-DEHYDRO-3-DEOXYHEPTONATE ALDOLASE"/>
    <property type="match status" value="1"/>
</dbReference>
<keyword evidence="7" id="KW-0104">Cadmium</keyword>
<reference evidence="10" key="1">
    <citation type="submission" date="2014-09" db="EMBL/GenBank/DDBJ databases">
        <authorList>
            <person name="Magalhaes I.L.F."/>
            <person name="Oliveira U."/>
            <person name="Santos F.R."/>
            <person name="Vidigal T.H.D.A."/>
            <person name="Brescovit A.D."/>
            <person name="Santos A.J."/>
        </authorList>
    </citation>
    <scope>NUCLEOTIDE SEQUENCE</scope>
    <source>
        <tissue evidence="10">Shoot tissue taken approximately 20 cm above the soil surface</tissue>
    </source>
</reference>
<dbReference type="InterPro" id="IPR013785">
    <property type="entry name" value="Aldolase_TIM"/>
</dbReference>
<evidence type="ECO:0000256" key="3">
    <source>
        <dbReference type="ARBA" id="ARBA00022605"/>
    </source>
</evidence>
<accession>A0A0A9CTZ1</accession>
<feature type="binding site" evidence="7">
    <location>
        <position position="59"/>
    </location>
    <ligand>
        <name>Mn(2+)</name>
        <dbReference type="ChEBI" id="CHEBI:29035"/>
    </ligand>
</feature>
<dbReference type="GO" id="GO:0009423">
    <property type="term" value="P:chorismate biosynthetic process"/>
    <property type="evidence" value="ECO:0007669"/>
    <property type="project" value="UniProtKB-UniPathway"/>
</dbReference>
<comment type="similarity">
    <text evidence="2 8">Belongs to the class-II DAHP synthase family.</text>
</comment>
<keyword evidence="5 8" id="KW-0057">Aromatic amino acid biosynthesis</keyword>
<keyword evidence="4 8" id="KW-0808">Transferase</keyword>
<keyword evidence="8" id="KW-0150">Chloroplast</keyword>
<protein>
    <recommendedName>
        <fullName evidence="8">Phospho-2-dehydro-3-deoxyheptonate aldolase</fullName>
        <ecNumber evidence="8">2.5.1.54</ecNumber>
    </recommendedName>
</protein>
<evidence type="ECO:0000256" key="4">
    <source>
        <dbReference type="ARBA" id="ARBA00022679"/>
    </source>
</evidence>
<evidence type="ECO:0000256" key="2">
    <source>
        <dbReference type="ARBA" id="ARBA00008911"/>
    </source>
</evidence>
<evidence type="ECO:0000256" key="9">
    <source>
        <dbReference type="SAM" id="Phobius"/>
    </source>
</evidence>
<dbReference type="GO" id="GO:0003849">
    <property type="term" value="F:3-deoxy-7-phosphoheptulonate synthase activity"/>
    <property type="evidence" value="ECO:0007669"/>
    <property type="project" value="UniProtKB-EC"/>
</dbReference>
<dbReference type="GO" id="GO:0008652">
    <property type="term" value="P:amino acid biosynthetic process"/>
    <property type="evidence" value="ECO:0007669"/>
    <property type="project" value="UniProtKB-KW"/>
</dbReference>
<keyword evidence="9" id="KW-0812">Transmembrane</keyword>
<feature type="binding site" evidence="7">
    <location>
        <position position="27"/>
    </location>
    <ligand>
        <name>phosphoenolpyruvate</name>
        <dbReference type="ChEBI" id="CHEBI:58702"/>
    </ligand>
</feature>
<dbReference type="Pfam" id="PF01474">
    <property type="entry name" value="DAHP_synth_2"/>
    <property type="match status" value="1"/>
</dbReference>
<dbReference type="EC" id="2.5.1.54" evidence="8"/>
<keyword evidence="7" id="KW-0170">Cobalt</keyword>
<sequence>MNPSDLVKLIEILNPSNKPGRITIITRMGAENMRVKLPHLIRAVRHAGQIVTWITDPMHGNTIKAPCGLKTRPFDSILVCFIFLLPAFLLWLSQKHYKPI</sequence>
<evidence type="ECO:0000256" key="6">
    <source>
        <dbReference type="ARBA" id="ARBA00047508"/>
    </source>
</evidence>
<comment type="cofactor">
    <cofactor evidence="7">
        <name>Mn(2+)</name>
        <dbReference type="ChEBI" id="CHEBI:29035"/>
    </cofactor>
    <cofactor evidence="7">
        <name>Co(2+)</name>
        <dbReference type="ChEBI" id="CHEBI:48828"/>
    </cofactor>
    <cofactor evidence="7">
        <name>Cd(2+)</name>
        <dbReference type="ChEBI" id="CHEBI:48775"/>
    </cofactor>
    <text evidence="7">Binds 1 divalent cation per subunit. The enzyme is active with manganese, cobalt or cadmium ions.</text>
</comment>
<keyword evidence="9" id="KW-0472">Membrane</keyword>
<evidence type="ECO:0000313" key="10">
    <source>
        <dbReference type="EMBL" id="JAD76860.1"/>
    </source>
</evidence>
<dbReference type="InterPro" id="IPR002480">
    <property type="entry name" value="DAHP_synth_2"/>
</dbReference>
<evidence type="ECO:0000256" key="7">
    <source>
        <dbReference type="PIRSR" id="PIRSR602480-1"/>
    </source>
</evidence>
<dbReference type="AlphaFoldDB" id="A0A0A9CTZ1"/>
<name>A0A0A9CTZ1_ARUDO</name>
<comment type="pathway">
    <text evidence="1 8">Metabolic intermediate biosynthesis; chorismate biosynthesis; chorismate from D-erythrose 4-phosphate and phosphoenolpyruvate: step 1/7.</text>
</comment>
<feature type="transmembrane region" description="Helical" evidence="9">
    <location>
        <begin position="74"/>
        <end position="92"/>
    </location>
</feature>
<evidence type="ECO:0000256" key="5">
    <source>
        <dbReference type="ARBA" id="ARBA00023141"/>
    </source>
</evidence>
<keyword evidence="9" id="KW-1133">Transmembrane helix</keyword>
<organism evidence="10">
    <name type="scientific">Arundo donax</name>
    <name type="common">Giant reed</name>
    <name type="synonym">Donax arundinaceus</name>
    <dbReference type="NCBI Taxonomy" id="35708"/>
    <lineage>
        <taxon>Eukaryota</taxon>
        <taxon>Viridiplantae</taxon>
        <taxon>Streptophyta</taxon>
        <taxon>Embryophyta</taxon>
        <taxon>Tracheophyta</taxon>
        <taxon>Spermatophyta</taxon>
        <taxon>Magnoliopsida</taxon>
        <taxon>Liliopsida</taxon>
        <taxon>Poales</taxon>
        <taxon>Poaceae</taxon>
        <taxon>PACMAD clade</taxon>
        <taxon>Arundinoideae</taxon>
        <taxon>Arundineae</taxon>
        <taxon>Arundo</taxon>
    </lineage>
</organism>
<comment type="subcellular location">
    <subcellularLocation>
        <location evidence="8">Plastid</location>
        <location evidence="8">Chloroplast</location>
    </subcellularLocation>
</comment>
<dbReference type="PANTHER" id="PTHR21337">
    <property type="entry name" value="PHOSPHO-2-DEHYDRO-3-DEOXYHEPTONATE ALDOLASE 1, 2"/>
    <property type="match status" value="1"/>
</dbReference>
<dbReference type="SUPFAM" id="SSF51569">
    <property type="entry name" value="Aldolase"/>
    <property type="match status" value="1"/>
</dbReference>
<reference evidence="10" key="2">
    <citation type="journal article" date="2015" name="Data Brief">
        <title>Shoot transcriptome of the giant reed, Arundo donax.</title>
        <authorList>
            <person name="Barrero R.A."/>
            <person name="Guerrero F.D."/>
            <person name="Moolhuijzen P."/>
            <person name="Goolsby J.A."/>
            <person name="Tidwell J."/>
            <person name="Bellgard S.E."/>
            <person name="Bellgard M.I."/>
        </authorList>
    </citation>
    <scope>NUCLEOTIDE SEQUENCE</scope>
    <source>
        <tissue evidence="10">Shoot tissue taken approximately 20 cm above the soil surface</tissue>
    </source>
</reference>
<evidence type="ECO:0000256" key="8">
    <source>
        <dbReference type="RuleBase" id="RU363071"/>
    </source>
</evidence>